<name>A0A399SYN3_9BACT</name>
<evidence type="ECO:0008006" key="3">
    <source>
        <dbReference type="Google" id="ProtNLM"/>
    </source>
</evidence>
<dbReference type="Proteomes" id="UP000265926">
    <property type="component" value="Unassembled WGS sequence"/>
</dbReference>
<organism evidence="1 2">
    <name type="scientific">Maribellus luteus</name>
    <dbReference type="NCBI Taxonomy" id="2305463"/>
    <lineage>
        <taxon>Bacteria</taxon>
        <taxon>Pseudomonadati</taxon>
        <taxon>Bacteroidota</taxon>
        <taxon>Bacteroidia</taxon>
        <taxon>Marinilabiliales</taxon>
        <taxon>Prolixibacteraceae</taxon>
        <taxon>Maribellus</taxon>
    </lineage>
</organism>
<reference evidence="1 2" key="1">
    <citation type="submission" date="2018-08" db="EMBL/GenBank/DDBJ databases">
        <title>Pallidiluteibacterium maritimus gen. nov., sp. nov., isolated from coastal sediment.</title>
        <authorList>
            <person name="Zhou L.Y."/>
        </authorList>
    </citation>
    <scope>NUCLEOTIDE SEQUENCE [LARGE SCALE GENOMIC DNA]</scope>
    <source>
        <strain evidence="1 2">XSD2</strain>
    </source>
</reference>
<dbReference type="PROSITE" id="PS51257">
    <property type="entry name" value="PROKAR_LIPOPROTEIN"/>
    <property type="match status" value="1"/>
</dbReference>
<comment type="caution">
    <text evidence="1">The sequence shown here is derived from an EMBL/GenBank/DDBJ whole genome shotgun (WGS) entry which is preliminary data.</text>
</comment>
<keyword evidence="2" id="KW-1185">Reference proteome</keyword>
<sequence>MKLKPVLLSLVIMLTLSGCYGKFLSFVYSDKEIEVVRIHGKYPEVEVFDLRQHISEQEIKRPGLFAMPGWKDMAYPKLTEEHKAEITKAIRRQFTNEGENYKVTCVLRNSMQKISVRFFKNRIFVTVELEVFLNDDKNKLIDSFRTIEYLEYKSGSMLKENIDLLYNKALRNAVHICFINLNKIDNIKSKNQYYRNSNIIKYSK</sequence>
<gene>
    <name evidence="1" type="ORF">D1614_12415</name>
</gene>
<proteinExistence type="predicted"/>
<dbReference type="AlphaFoldDB" id="A0A399SYN3"/>
<evidence type="ECO:0000313" key="2">
    <source>
        <dbReference type="Proteomes" id="UP000265926"/>
    </source>
</evidence>
<dbReference type="RefSeq" id="WP_119438270.1">
    <property type="nucleotide sequence ID" value="NZ_QWGR01000006.1"/>
</dbReference>
<dbReference type="EMBL" id="QWGR01000006">
    <property type="protein sequence ID" value="RIJ47924.1"/>
    <property type="molecule type" value="Genomic_DNA"/>
</dbReference>
<accession>A0A399SYN3</accession>
<protein>
    <recommendedName>
        <fullName evidence="3">Lipoprotein</fullName>
    </recommendedName>
</protein>
<evidence type="ECO:0000313" key="1">
    <source>
        <dbReference type="EMBL" id="RIJ47924.1"/>
    </source>
</evidence>